<reference evidence="1 2" key="1">
    <citation type="journal article" date="2008" name="Nature">
        <title>The genome of the model beetle and pest Tribolium castaneum.</title>
        <authorList>
            <consortium name="Tribolium Genome Sequencing Consortium"/>
            <person name="Richards S."/>
            <person name="Gibbs R.A."/>
            <person name="Weinstock G.M."/>
            <person name="Brown S.J."/>
            <person name="Denell R."/>
            <person name="Beeman R.W."/>
            <person name="Gibbs R."/>
            <person name="Beeman R.W."/>
            <person name="Brown S.J."/>
            <person name="Bucher G."/>
            <person name="Friedrich M."/>
            <person name="Grimmelikhuijzen C.J."/>
            <person name="Klingler M."/>
            <person name="Lorenzen M."/>
            <person name="Richards S."/>
            <person name="Roth S."/>
            <person name="Schroder R."/>
            <person name="Tautz D."/>
            <person name="Zdobnov E.M."/>
            <person name="Muzny D."/>
            <person name="Gibbs R.A."/>
            <person name="Weinstock G.M."/>
            <person name="Attaway T."/>
            <person name="Bell S."/>
            <person name="Buhay C.J."/>
            <person name="Chandrabose M.N."/>
            <person name="Chavez D."/>
            <person name="Clerk-Blankenburg K.P."/>
            <person name="Cree A."/>
            <person name="Dao M."/>
            <person name="Davis C."/>
            <person name="Chacko J."/>
            <person name="Dinh H."/>
            <person name="Dugan-Rocha S."/>
            <person name="Fowler G."/>
            <person name="Garner T.T."/>
            <person name="Garnes J."/>
            <person name="Gnirke A."/>
            <person name="Hawes A."/>
            <person name="Hernandez J."/>
            <person name="Hines S."/>
            <person name="Holder M."/>
            <person name="Hume J."/>
            <person name="Jhangiani S.N."/>
            <person name="Joshi V."/>
            <person name="Khan Z.M."/>
            <person name="Jackson L."/>
            <person name="Kovar C."/>
            <person name="Kowis A."/>
            <person name="Lee S."/>
            <person name="Lewis L.R."/>
            <person name="Margolis J."/>
            <person name="Morgan M."/>
            <person name="Nazareth L.V."/>
            <person name="Nguyen N."/>
            <person name="Okwuonu G."/>
            <person name="Parker D."/>
            <person name="Richards S."/>
            <person name="Ruiz S.J."/>
            <person name="Santibanez J."/>
            <person name="Savard J."/>
            <person name="Scherer S.E."/>
            <person name="Schneider B."/>
            <person name="Sodergren E."/>
            <person name="Tautz D."/>
            <person name="Vattahil S."/>
            <person name="Villasana D."/>
            <person name="White C.S."/>
            <person name="Wright R."/>
            <person name="Park Y."/>
            <person name="Beeman R.W."/>
            <person name="Lord J."/>
            <person name="Oppert B."/>
            <person name="Lorenzen M."/>
            <person name="Brown S."/>
            <person name="Wang L."/>
            <person name="Savard J."/>
            <person name="Tautz D."/>
            <person name="Richards S."/>
            <person name="Weinstock G."/>
            <person name="Gibbs R.A."/>
            <person name="Liu Y."/>
            <person name="Worley K."/>
            <person name="Weinstock G."/>
            <person name="Elsik C.G."/>
            <person name="Reese J.T."/>
            <person name="Elhaik E."/>
            <person name="Landan G."/>
            <person name="Graur D."/>
            <person name="Arensburger P."/>
            <person name="Atkinson P."/>
            <person name="Beeman R.W."/>
            <person name="Beidler J."/>
            <person name="Brown S.J."/>
            <person name="Demuth J.P."/>
            <person name="Drury D.W."/>
            <person name="Du Y.Z."/>
            <person name="Fujiwara H."/>
            <person name="Lorenzen M."/>
            <person name="Maselli V."/>
            <person name="Osanai M."/>
            <person name="Park Y."/>
            <person name="Robertson H.M."/>
            <person name="Tu Z."/>
            <person name="Wang J.J."/>
            <person name="Wang S."/>
            <person name="Richards S."/>
            <person name="Song H."/>
            <person name="Zhang L."/>
            <person name="Sodergren E."/>
            <person name="Werner D."/>
            <person name="Stanke M."/>
            <person name="Morgenstern B."/>
            <person name="Solovyev V."/>
            <person name="Kosarev P."/>
            <person name="Brown G."/>
            <person name="Chen H.C."/>
            <person name="Ermolaeva O."/>
            <person name="Hlavina W."/>
            <person name="Kapustin Y."/>
            <person name="Kiryutin B."/>
            <person name="Kitts P."/>
            <person name="Maglott D."/>
            <person name="Pruitt K."/>
            <person name="Sapojnikov V."/>
            <person name="Souvorov A."/>
            <person name="Mackey A.J."/>
            <person name="Waterhouse R.M."/>
            <person name="Wyder S."/>
            <person name="Zdobnov E.M."/>
            <person name="Zdobnov E.M."/>
            <person name="Wyder S."/>
            <person name="Kriventseva E.V."/>
            <person name="Kadowaki T."/>
            <person name="Bork P."/>
            <person name="Aranda M."/>
            <person name="Bao R."/>
            <person name="Beermann A."/>
            <person name="Berns N."/>
            <person name="Bolognesi R."/>
            <person name="Bonneton F."/>
            <person name="Bopp D."/>
            <person name="Brown S.J."/>
            <person name="Bucher G."/>
            <person name="Butts T."/>
            <person name="Chaumot A."/>
            <person name="Denell R.E."/>
            <person name="Ferrier D.E."/>
            <person name="Friedrich M."/>
            <person name="Gordon C.M."/>
            <person name="Jindra M."/>
            <person name="Klingler M."/>
            <person name="Lan Q."/>
            <person name="Lattorff H.M."/>
            <person name="Laudet V."/>
            <person name="von Levetsow C."/>
            <person name="Liu Z."/>
            <person name="Lutz R."/>
            <person name="Lynch J.A."/>
            <person name="da Fonseca R.N."/>
            <person name="Posnien N."/>
            <person name="Reuter R."/>
            <person name="Roth S."/>
            <person name="Savard J."/>
            <person name="Schinko J.B."/>
            <person name="Schmitt C."/>
            <person name="Schoppmeier M."/>
            <person name="Schroder R."/>
            <person name="Shippy T.D."/>
            <person name="Simonnet F."/>
            <person name="Marques-Souza H."/>
            <person name="Tautz D."/>
            <person name="Tomoyasu Y."/>
            <person name="Trauner J."/>
            <person name="Van der Zee M."/>
            <person name="Vervoort M."/>
            <person name="Wittkopp N."/>
            <person name="Wimmer E.A."/>
            <person name="Yang X."/>
            <person name="Jones A.K."/>
            <person name="Sattelle D.B."/>
            <person name="Ebert P.R."/>
            <person name="Nelson D."/>
            <person name="Scott J.G."/>
            <person name="Beeman R.W."/>
            <person name="Muthukrishnan S."/>
            <person name="Kramer K.J."/>
            <person name="Arakane Y."/>
            <person name="Beeman R.W."/>
            <person name="Zhu Q."/>
            <person name="Hogenkamp D."/>
            <person name="Dixit R."/>
            <person name="Oppert B."/>
            <person name="Jiang H."/>
            <person name="Zou Z."/>
            <person name="Marshall J."/>
            <person name="Elpidina E."/>
            <person name="Vinokurov K."/>
            <person name="Oppert C."/>
            <person name="Zou Z."/>
            <person name="Evans J."/>
            <person name="Lu Z."/>
            <person name="Zhao P."/>
            <person name="Sumathipala N."/>
            <person name="Altincicek B."/>
            <person name="Vilcinskas A."/>
            <person name="Williams M."/>
            <person name="Hultmark D."/>
            <person name="Hetru C."/>
            <person name="Jiang H."/>
            <person name="Grimmelikhuijzen C.J."/>
            <person name="Hauser F."/>
            <person name="Cazzamali G."/>
            <person name="Williamson M."/>
            <person name="Park Y."/>
            <person name="Li B."/>
            <person name="Tanaka Y."/>
            <person name="Predel R."/>
            <person name="Neupert S."/>
            <person name="Schachtner J."/>
            <person name="Verleyen P."/>
            <person name="Raible F."/>
            <person name="Bork P."/>
            <person name="Friedrich M."/>
            <person name="Walden K.K."/>
            <person name="Robertson H.M."/>
            <person name="Angeli S."/>
            <person name="Foret S."/>
            <person name="Bucher G."/>
            <person name="Schuetz S."/>
            <person name="Maleszka R."/>
            <person name="Wimmer E.A."/>
            <person name="Beeman R.W."/>
            <person name="Lorenzen M."/>
            <person name="Tomoyasu Y."/>
            <person name="Miller S.C."/>
            <person name="Grossmann D."/>
            <person name="Bucher G."/>
        </authorList>
    </citation>
    <scope>NUCLEOTIDE SEQUENCE [LARGE SCALE GENOMIC DNA]</scope>
    <source>
        <strain evidence="1 2">Georgia GA2</strain>
    </source>
</reference>
<reference evidence="1 2" key="2">
    <citation type="journal article" date="2010" name="Nucleic Acids Res.">
        <title>BeetleBase in 2010: revisions to provide comprehensive genomic information for Tribolium castaneum.</title>
        <authorList>
            <person name="Kim H.S."/>
            <person name="Murphy T."/>
            <person name="Xia J."/>
            <person name="Caragea D."/>
            <person name="Park Y."/>
            <person name="Beeman R.W."/>
            <person name="Lorenzen M.D."/>
            <person name="Butcher S."/>
            <person name="Manak J.R."/>
            <person name="Brown S.J."/>
        </authorList>
    </citation>
    <scope>GENOME REANNOTATION</scope>
    <source>
        <strain evidence="1 2">Georgia GA2</strain>
    </source>
</reference>
<evidence type="ECO:0000313" key="2">
    <source>
        <dbReference type="Proteomes" id="UP000007266"/>
    </source>
</evidence>
<proteinExistence type="predicted"/>
<evidence type="ECO:0000313" key="1">
    <source>
        <dbReference type="EMBL" id="EFA06790.1"/>
    </source>
</evidence>
<protein>
    <submittedName>
        <fullName evidence="1">Uncharacterized protein</fullName>
    </submittedName>
</protein>
<dbReference type="HOGENOM" id="CLU_2006851_0_0_1"/>
<dbReference type="InParanoid" id="D6WUA0"/>
<dbReference type="EMBL" id="KQ971352">
    <property type="protein sequence ID" value="EFA06790.1"/>
    <property type="molecule type" value="Genomic_DNA"/>
</dbReference>
<dbReference type="Proteomes" id="UP000007266">
    <property type="component" value="Linkage group 7"/>
</dbReference>
<gene>
    <name evidence="1" type="primary">GLEAN_09726</name>
    <name evidence="1" type="ORF">TcasGA2_TC009726</name>
</gene>
<sequence>MTLLPNRRNTPVNLYFEDRSQECDFNTALNIRISCNQGIRKNQSYLLREVSTINFFWRDEGALNTALSFKRVELQIQSRKTLGMGYRDCISNTSLFVTRPVQMLTAAEKGRAEKLNGQLVEIAL</sequence>
<organism evidence="1 2">
    <name type="scientific">Tribolium castaneum</name>
    <name type="common">Red flour beetle</name>
    <dbReference type="NCBI Taxonomy" id="7070"/>
    <lineage>
        <taxon>Eukaryota</taxon>
        <taxon>Metazoa</taxon>
        <taxon>Ecdysozoa</taxon>
        <taxon>Arthropoda</taxon>
        <taxon>Hexapoda</taxon>
        <taxon>Insecta</taxon>
        <taxon>Pterygota</taxon>
        <taxon>Neoptera</taxon>
        <taxon>Endopterygota</taxon>
        <taxon>Coleoptera</taxon>
        <taxon>Polyphaga</taxon>
        <taxon>Cucujiformia</taxon>
        <taxon>Tenebrionidae</taxon>
        <taxon>Tenebrionidae incertae sedis</taxon>
        <taxon>Tribolium</taxon>
    </lineage>
</organism>
<name>D6WUA0_TRICA</name>
<accession>D6WUA0</accession>
<dbReference type="AlphaFoldDB" id="D6WUA0"/>
<keyword evidence="2" id="KW-1185">Reference proteome</keyword>